<comment type="caution">
    <text evidence="1">The sequence shown here is derived from an EMBL/GenBank/DDBJ whole genome shotgun (WGS) entry which is preliminary data.</text>
</comment>
<sequence>MESNQLVHYLTTNVENLDNLEIYSIINCLNETEIEHLYFNYNLEYIIVNYITKYNKNHLRDYNNIILDLLQGFDRLSIQERKELRESLFTIAFSATLLTQIKIFEKLLNSDDAIENRRAAQLSKLIWNEDIQEKVINLYLKKYDKFIAIELINNLSKDILLNYFLILWNESFRDKEKEYMIEKTLPLNDTILDFLEQNNIKFYLLSILKLNIRLDEVAKLYPSIEYYERTYIKWITGKLQYKTLLLKLIELDKDSKTESFIF</sequence>
<dbReference type="RefSeq" id="WP_184178869.1">
    <property type="nucleotide sequence ID" value="NZ_JACHGF010000014.1"/>
</dbReference>
<accession>A0A840U439</accession>
<evidence type="ECO:0000313" key="1">
    <source>
        <dbReference type="EMBL" id="MBB5287098.1"/>
    </source>
</evidence>
<dbReference type="Proteomes" id="UP000557307">
    <property type="component" value="Unassembled WGS sequence"/>
</dbReference>
<evidence type="ECO:0000313" key="2">
    <source>
        <dbReference type="Proteomes" id="UP000557307"/>
    </source>
</evidence>
<reference evidence="1 2" key="1">
    <citation type="submission" date="2020-08" db="EMBL/GenBank/DDBJ databases">
        <title>Genomic Encyclopedia of Type Strains, Phase IV (KMG-IV): sequencing the most valuable type-strain genomes for metagenomic binning, comparative biology and taxonomic classification.</title>
        <authorList>
            <person name="Goeker M."/>
        </authorList>
    </citation>
    <scope>NUCLEOTIDE SEQUENCE [LARGE SCALE GENOMIC DNA]</scope>
    <source>
        <strain evidence="1 2">DSM 105074</strain>
    </source>
</reference>
<organism evidence="1 2">
    <name type="scientific">Rhabdobacter roseus</name>
    <dbReference type="NCBI Taxonomy" id="1655419"/>
    <lineage>
        <taxon>Bacteria</taxon>
        <taxon>Pseudomonadati</taxon>
        <taxon>Bacteroidota</taxon>
        <taxon>Cytophagia</taxon>
        <taxon>Cytophagales</taxon>
        <taxon>Cytophagaceae</taxon>
        <taxon>Rhabdobacter</taxon>
    </lineage>
</organism>
<dbReference type="EMBL" id="JACHGF010000014">
    <property type="protein sequence ID" value="MBB5287098.1"/>
    <property type="molecule type" value="Genomic_DNA"/>
</dbReference>
<protein>
    <submittedName>
        <fullName evidence="1">Uncharacterized protein</fullName>
    </submittedName>
</protein>
<proteinExistence type="predicted"/>
<dbReference type="AlphaFoldDB" id="A0A840U439"/>
<name>A0A840U439_9BACT</name>
<gene>
    <name evidence="1" type="ORF">HNQ92_005260</name>
</gene>
<keyword evidence="2" id="KW-1185">Reference proteome</keyword>